<evidence type="ECO:0000313" key="1">
    <source>
        <dbReference type="EMBL" id="QPH06319.1"/>
    </source>
</evidence>
<gene>
    <name evidence="1" type="ORF">C2857_004704</name>
</gene>
<dbReference type="AlphaFoldDB" id="A0A7S9KV25"/>
<organism evidence="1 2">
    <name type="scientific">Epichloe festucae (strain Fl1)</name>
    <dbReference type="NCBI Taxonomy" id="877507"/>
    <lineage>
        <taxon>Eukaryota</taxon>
        <taxon>Fungi</taxon>
        <taxon>Dikarya</taxon>
        <taxon>Ascomycota</taxon>
        <taxon>Pezizomycotina</taxon>
        <taxon>Sordariomycetes</taxon>
        <taxon>Hypocreomycetidae</taxon>
        <taxon>Hypocreales</taxon>
        <taxon>Clavicipitaceae</taxon>
        <taxon>Epichloe</taxon>
    </lineage>
</organism>
<proteinExistence type="predicted"/>
<protein>
    <submittedName>
        <fullName evidence="1">Uncharacterized protein</fullName>
    </submittedName>
</protein>
<sequence length="77" mass="8308">MKWDDIGAHPIGNLSSPHECVNWDRLMEWVVPNSVDVFADGMLVHPAFGPLFIDGKPSEGFKDSLAKAGSGKVTGID</sequence>
<name>A0A7S9KV25_EPIFF</name>
<keyword evidence="2" id="KW-1185">Reference proteome</keyword>
<dbReference type="EMBL" id="CP031388">
    <property type="protein sequence ID" value="QPH06319.1"/>
    <property type="molecule type" value="Genomic_DNA"/>
</dbReference>
<accession>A0A7S9KV25</accession>
<reference evidence="1 2" key="1">
    <citation type="journal article" date="2018" name="PLoS Genet.">
        <title>Repeat elements organise 3D genome structure and mediate transcription in the filamentous fungus Epichloe festucae.</title>
        <authorList>
            <person name="Winter D.J."/>
            <person name="Ganley A.R.D."/>
            <person name="Young C.A."/>
            <person name="Liachko I."/>
            <person name="Schardl C.L."/>
            <person name="Dupont P.Y."/>
            <person name="Berry D."/>
            <person name="Ram A."/>
            <person name="Scott B."/>
            <person name="Cox M.P."/>
        </authorList>
    </citation>
    <scope>NUCLEOTIDE SEQUENCE [LARGE SCALE GENOMIC DNA]</scope>
    <source>
        <strain evidence="1 2">Fl1</strain>
    </source>
</reference>
<evidence type="ECO:0000313" key="2">
    <source>
        <dbReference type="Proteomes" id="UP000594364"/>
    </source>
</evidence>
<dbReference type="Proteomes" id="UP000594364">
    <property type="component" value="Chromosome 4"/>
</dbReference>
<dbReference type="OrthoDB" id="3687641at2759"/>